<sequence>MKNKNEWVVKTPYYSPADISQLTVLQLIDLKFKIKKFLIDEFLPMYQPKKMFEFRDLTEEEERETAKNSNCILAMLTKSNYPNENESIQGFNTEYIIKLFYVNHHYILNLFSENLEKFTNLAKNSVSIGPTKIVCVDNRFCNNFFPKDEEAFIYFCNYKELIDSNILNNKNWIIDKFFVFNHIRYEHLVFLLRTKGIIISGGTHNRRHIISPLELRLVLNLLLFFNFSNKIHKEQVDYINYIAQSFHHKSFKEKDYSYKNKLLQFIEICKLIYNYVDEKNNKNSRRPRTIYTNTFYCSMDVIVQVDGIVVQPNSICVEFLQELLNKVEKRIEILRSETNTLQNGNK</sequence>
<dbReference type="AlphaFoldDB" id="A0A2S1WBS0"/>
<organism evidence="2">
    <name type="scientific">Ganoderma calidophilum</name>
    <dbReference type="NCBI Taxonomy" id="2026244"/>
    <lineage>
        <taxon>Eukaryota</taxon>
        <taxon>Fungi</taxon>
        <taxon>Dikarya</taxon>
        <taxon>Basidiomycota</taxon>
        <taxon>Agaricomycotina</taxon>
        <taxon>Agaricomycetes</taxon>
        <taxon>Polyporales</taxon>
        <taxon>Polyporaceae</taxon>
        <taxon>Ganoderma</taxon>
    </lineage>
</organism>
<keyword evidence="1" id="KW-0175">Coiled coil</keyword>
<feature type="coiled-coil region" evidence="1">
    <location>
        <begin position="317"/>
        <end position="344"/>
    </location>
</feature>
<name>A0A2S1WBS0_9APHY</name>
<dbReference type="GeneID" id="36953442"/>
<evidence type="ECO:0000313" key="2">
    <source>
        <dbReference type="EMBL" id="AWJ64024.1"/>
    </source>
</evidence>
<proteinExistence type="predicted"/>
<geneLocation type="mitochondrion" evidence="2"/>
<accession>A0A2S1WBS0</accession>
<keyword evidence="2" id="KW-0496">Mitochondrion</keyword>
<evidence type="ECO:0000256" key="1">
    <source>
        <dbReference type="SAM" id="Coils"/>
    </source>
</evidence>
<protein>
    <submittedName>
        <fullName evidence="2">Uncharacterized protein</fullName>
    </submittedName>
</protein>
<dbReference type="RefSeq" id="YP_009493229.1">
    <property type="nucleotide sequence ID" value="NC_037938.1"/>
</dbReference>
<gene>
    <name evidence="2" type="primary">orf346</name>
</gene>
<dbReference type="EMBL" id="MH252535">
    <property type="protein sequence ID" value="AWJ64024.1"/>
    <property type="molecule type" value="Genomic_DNA"/>
</dbReference>
<reference evidence="2" key="1">
    <citation type="journal article" date="2019" name="Int. J. Biol. Macromol.">
        <title>The complete mitochondrial genomes of five important medicinal Ganoderma species: Features, evolution, and phylogeny.</title>
        <authorList>
            <person name="Li Q."/>
            <person name="Xiang D."/>
            <person name="Wan Y."/>
            <person name="Wu Q."/>
            <person name="Wu X."/>
            <person name="Ma C."/>
            <person name="Song Y."/>
            <person name="Zhao G."/>
            <person name="Huang W."/>
        </authorList>
    </citation>
    <scope>NUCLEOTIDE SEQUENCE</scope>
</reference>